<sequence length="1137" mass="123462">MKNKSRTRHTYEDDEAFILEQEALQRDIRQTLVMERPPPVVLGSGRTSLPDKFAATAHALFLETGSSGNLAALASEVVSCTSDLGTEFNIVRVRGARVRDLLPWLPEESQRHEDDWPEPEQFVHFENALAMPGILHILHNAARRMLDGLPELNGAVSSLATVADLLRKTHTRERLCQRCFDTSIVGRQLRPMIEAFQGKVHAARWGTIAFATQQMLQIERPLRWGWNLPLFLGASGNDASEQSVKARAVDEAVQSDLWWASLKVLDQLHKAIRHMFAWSEACPCHGCPSRDAGVDNAWERVCAACPMRGRRAPEIACGDFVHELRAQLDTSAAEVLLNMPANLGREKQALLLGEFEKGRASLIFNIALKVSAVSVPPLLLFGVAHLDEQKAREALRSCLASDNVEGLMTELKSQHVIAEAQDFLQGESLSELPSMSKLVAKLRFAFSVERAIEGEHAQIHHLIRKAPRHTVAYVSLNRRLPQLRTNLGDPSFFEALSRTLETMRNPKLVVQELGLAQHPACADVTHPWDPIFGKIVYRSDPATTQGLSPPVVVRQLPGGGRQARQALPSALSAGDGESESAGTAGSYSAQLLHIAAVEHFKIRLEELCSEKDAVFSVHVSEATLSALLDLPAVPMADATAGPQAPLTDRNTGDGSGGGDGAALIAASDDSGVGVRGVGGFNSGAGVLDRLRASGRRLEDVFKDALVQLQRPGSPNLPKVFAFKIVSLNPAQSKLPLTDAFQATDVAISVLRTVRIDVTDRSWVVESSPLRVQASVCSSTSESGDAESVSLPSIPILFSPSSLSFENLMKIHVWEILPETGLELLSTGSRLAGVEIPRQPKDMSELLVKLQGSGAEGFSLEEGASAAQRECFEFLCEVGLATAVQGSHGKYALSEDAKDHLVVTRTLVSPCHLFQVRDIPYADMDLYELVRSLEDKGFKCCVCSSSDRKAIRQQSYTSGVDDKVWWVEAGKPPSKLYLVSLLHAESHMQAVPALADSATAQKILEGHGFVEKKPVPKPSVRKRQAIQCDINEDDWEVPQPPPKKARRKPKAKAKAAAVRAVADADADDHVMPALEDTDAVLASGIGSPVRSPSNEGGVDGDEVLLVVGLQAVHVKGRRSRSSFIRKICLEVLCPNLAA</sequence>
<organism evidence="2 3">
    <name type="scientific">Symbiodinium necroappetens</name>
    <dbReference type="NCBI Taxonomy" id="1628268"/>
    <lineage>
        <taxon>Eukaryota</taxon>
        <taxon>Sar</taxon>
        <taxon>Alveolata</taxon>
        <taxon>Dinophyceae</taxon>
        <taxon>Suessiales</taxon>
        <taxon>Symbiodiniaceae</taxon>
        <taxon>Symbiodinium</taxon>
    </lineage>
</organism>
<comment type="caution">
    <text evidence="2">The sequence shown here is derived from an EMBL/GenBank/DDBJ whole genome shotgun (WGS) entry which is preliminary data.</text>
</comment>
<reference evidence="2" key="1">
    <citation type="submission" date="2021-02" db="EMBL/GenBank/DDBJ databases">
        <authorList>
            <person name="Dougan E. K."/>
            <person name="Rhodes N."/>
            <person name="Thang M."/>
            <person name="Chan C."/>
        </authorList>
    </citation>
    <scope>NUCLEOTIDE SEQUENCE</scope>
</reference>
<feature type="region of interest" description="Disordered" evidence="1">
    <location>
        <begin position="563"/>
        <end position="582"/>
    </location>
</feature>
<protein>
    <submittedName>
        <fullName evidence="2">Uncharacterized protein</fullName>
    </submittedName>
</protein>
<evidence type="ECO:0000313" key="3">
    <source>
        <dbReference type="Proteomes" id="UP000601435"/>
    </source>
</evidence>
<evidence type="ECO:0000256" key="1">
    <source>
        <dbReference type="SAM" id="MobiDB-lite"/>
    </source>
</evidence>
<feature type="region of interest" description="Disordered" evidence="1">
    <location>
        <begin position="1030"/>
        <end position="1051"/>
    </location>
</feature>
<name>A0A813ACL1_9DINO</name>
<gene>
    <name evidence="2" type="ORF">SNEC2469_LOCUS27275</name>
</gene>
<keyword evidence="3" id="KW-1185">Reference proteome</keyword>
<dbReference type="AlphaFoldDB" id="A0A813ACL1"/>
<accession>A0A813ACL1</accession>
<feature type="compositionally biased region" description="Basic residues" evidence="1">
    <location>
        <begin position="1042"/>
        <end position="1051"/>
    </location>
</feature>
<feature type="region of interest" description="Disordered" evidence="1">
    <location>
        <begin position="639"/>
        <end position="661"/>
    </location>
</feature>
<dbReference type="EMBL" id="CAJNJA010057141">
    <property type="protein sequence ID" value="CAE7861085.1"/>
    <property type="molecule type" value="Genomic_DNA"/>
</dbReference>
<proteinExistence type="predicted"/>
<dbReference type="Proteomes" id="UP000601435">
    <property type="component" value="Unassembled WGS sequence"/>
</dbReference>
<dbReference type="OrthoDB" id="421251at2759"/>
<evidence type="ECO:0000313" key="2">
    <source>
        <dbReference type="EMBL" id="CAE7861085.1"/>
    </source>
</evidence>